<dbReference type="InterPro" id="IPR025061">
    <property type="entry name" value="Diedel"/>
</dbReference>
<keyword evidence="2" id="KW-0732">Signal</keyword>
<keyword evidence="5" id="KW-1185">Reference proteome</keyword>
<dbReference type="PROSITE" id="PS00018">
    <property type="entry name" value="EF_HAND_1"/>
    <property type="match status" value="1"/>
</dbReference>
<organism evidence="4 5">
    <name type="scientific">Orchesella dallaii</name>
    <dbReference type="NCBI Taxonomy" id="48710"/>
    <lineage>
        <taxon>Eukaryota</taxon>
        <taxon>Metazoa</taxon>
        <taxon>Ecdysozoa</taxon>
        <taxon>Arthropoda</taxon>
        <taxon>Hexapoda</taxon>
        <taxon>Collembola</taxon>
        <taxon>Entomobryomorpha</taxon>
        <taxon>Entomobryoidea</taxon>
        <taxon>Orchesellidae</taxon>
        <taxon>Orchesellinae</taxon>
        <taxon>Orchesella</taxon>
    </lineage>
</organism>
<sequence>MAKNLISILLGVTLLSIILSKHQASAQCCSGVFFRFGLTHTRPDNTSPTPCCGHGRCNFFCCSCDGGCRGKRWIRDVSQEHLHDTNQDGFYDIVEAHNRLLSGACGNYTEKVGQLAAEFDKMDKDKDGKLSYEEING</sequence>
<accession>A0ABP1RPY2</accession>
<dbReference type="SUPFAM" id="SSF47473">
    <property type="entry name" value="EF-hand"/>
    <property type="match status" value="1"/>
</dbReference>
<dbReference type="Gene3D" id="3.30.70.2800">
    <property type="match status" value="1"/>
</dbReference>
<evidence type="ECO:0000256" key="1">
    <source>
        <dbReference type="ARBA" id="ARBA00022837"/>
    </source>
</evidence>
<evidence type="ECO:0000313" key="4">
    <source>
        <dbReference type="EMBL" id="CAL8132626.1"/>
    </source>
</evidence>
<dbReference type="InterPro" id="IPR002048">
    <property type="entry name" value="EF_hand_dom"/>
</dbReference>
<dbReference type="PROSITE" id="PS50222">
    <property type="entry name" value="EF_HAND_2"/>
    <property type="match status" value="1"/>
</dbReference>
<evidence type="ECO:0000256" key="2">
    <source>
        <dbReference type="SAM" id="SignalP"/>
    </source>
</evidence>
<dbReference type="Proteomes" id="UP001642540">
    <property type="component" value="Unassembled WGS sequence"/>
</dbReference>
<dbReference type="InterPro" id="IPR011992">
    <property type="entry name" value="EF-hand-dom_pair"/>
</dbReference>
<keyword evidence="1" id="KW-0106">Calcium</keyword>
<dbReference type="EMBL" id="CAXLJM020000093">
    <property type="protein sequence ID" value="CAL8132626.1"/>
    <property type="molecule type" value="Genomic_DNA"/>
</dbReference>
<gene>
    <name evidence="4" type="ORF">ODALV1_LOCUS24684</name>
</gene>
<feature type="chain" id="PRO_5046138843" description="EF-hand domain-containing protein" evidence="2">
    <location>
        <begin position="27"/>
        <end position="137"/>
    </location>
</feature>
<protein>
    <recommendedName>
        <fullName evidence="3">EF-hand domain-containing protein</fullName>
    </recommendedName>
</protein>
<dbReference type="Pfam" id="PF13164">
    <property type="entry name" value="Diedel"/>
    <property type="match status" value="1"/>
</dbReference>
<dbReference type="InterPro" id="IPR018247">
    <property type="entry name" value="EF_Hand_1_Ca_BS"/>
</dbReference>
<feature type="signal peptide" evidence="2">
    <location>
        <begin position="1"/>
        <end position="26"/>
    </location>
</feature>
<evidence type="ECO:0000313" key="5">
    <source>
        <dbReference type="Proteomes" id="UP001642540"/>
    </source>
</evidence>
<name>A0ABP1RPY2_9HEXA</name>
<evidence type="ECO:0000259" key="3">
    <source>
        <dbReference type="PROSITE" id="PS50222"/>
    </source>
</evidence>
<reference evidence="4 5" key="1">
    <citation type="submission" date="2024-08" db="EMBL/GenBank/DDBJ databases">
        <authorList>
            <person name="Cucini C."/>
            <person name="Frati F."/>
        </authorList>
    </citation>
    <scope>NUCLEOTIDE SEQUENCE [LARGE SCALE GENOMIC DNA]</scope>
</reference>
<proteinExistence type="predicted"/>
<feature type="domain" description="EF-hand" evidence="3">
    <location>
        <begin position="110"/>
        <end position="137"/>
    </location>
</feature>
<comment type="caution">
    <text evidence="4">The sequence shown here is derived from an EMBL/GenBank/DDBJ whole genome shotgun (WGS) entry which is preliminary data.</text>
</comment>